<feature type="region of interest" description="Disordered" evidence="2">
    <location>
        <begin position="218"/>
        <end position="245"/>
    </location>
</feature>
<feature type="coiled-coil region" evidence="1">
    <location>
        <begin position="90"/>
        <end position="149"/>
    </location>
</feature>
<keyword evidence="1" id="KW-0175">Coiled coil</keyword>
<name>A0A0M0JM39_9EUKA</name>
<protein>
    <submittedName>
        <fullName evidence="3">Uncharacterized protein</fullName>
    </submittedName>
</protein>
<evidence type="ECO:0000313" key="3">
    <source>
        <dbReference type="EMBL" id="KOO27644.1"/>
    </source>
</evidence>
<comment type="caution">
    <text evidence="3">The sequence shown here is derived from an EMBL/GenBank/DDBJ whole genome shotgun (WGS) entry which is preliminary data.</text>
</comment>
<sequence>MLEPDFFSRYDQLAKFAESLSGVATQLTTATNSLQQTQSQLAQQQAALAHNVKETKINVDRIKCVSSHWFYGNTALQPQLWLRGGTKGKISRAEAKLAKFEEERPGLEAGIAQLQSVTLPPLQSEVNRLQALSNDKAGADNERAAMRERAVKSHPSPRLQYLNSTAEEWKVMLAFEQANSSILKEVGKLCHQAHDKYNRALQDLQQANNANQAAIREHRREQREEGQDAQLAAQREAMDQQRRDRMMEQAARDADQAAGILTNAFAMVPAAVRQRYPAQCAQIGHVQVPLLSQTDFGNKMMEFFGGGAELFAEFNSGNKIRRNMAIVNQCKSVAHSQEQTVRALEAQLLRDADEARRQLQLTTQHLEAEKDQIMAALRNAMMQGFPQAAPAVPMTMMPAAPPMAMAAAYTPQMAAPPMAMAEVYTPQLAAPPMAMAEVYTPQMAAPPMATAEVYTPQMAALPMATAEAYPPMVMPAPQVAAMMPVPPMAQAPIGAAQVQQDMAMQQEVAMMGQMMGQMATVQIGAMAQMSAMVQPQMAQQAMEQGQTAAKVPPQMAALPVATAEAHPPMMMPAPP</sequence>
<accession>A0A0M0JM39</accession>
<evidence type="ECO:0000313" key="4">
    <source>
        <dbReference type="Proteomes" id="UP000037460"/>
    </source>
</evidence>
<reference evidence="4" key="1">
    <citation type="journal article" date="2015" name="PLoS Genet.">
        <title>Genome Sequence and Transcriptome Analyses of Chrysochromulina tobin: Metabolic Tools for Enhanced Algal Fitness in the Prominent Order Prymnesiales (Haptophyceae).</title>
        <authorList>
            <person name="Hovde B.T."/>
            <person name="Deodato C.R."/>
            <person name="Hunsperger H.M."/>
            <person name="Ryken S.A."/>
            <person name="Yost W."/>
            <person name="Jha R.K."/>
            <person name="Patterson J."/>
            <person name="Monnat R.J. Jr."/>
            <person name="Barlow S.B."/>
            <person name="Starkenburg S.R."/>
            <person name="Cattolico R.A."/>
        </authorList>
    </citation>
    <scope>NUCLEOTIDE SEQUENCE</scope>
    <source>
        <strain evidence="4">CCMP291</strain>
    </source>
</reference>
<organism evidence="3 4">
    <name type="scientific">Chrysochromulina tobinii</name>
    <dbReference type="NCBI Taxonomy" id="1460289"/>
    <lineage>
        <taxon>Eukaryota</taxon>
        <taxon>Haptista</taxon>
        <taxon>Haptophyta</taxon>
        <taxon>Prymnesiophyceae</taxon>
        <taxon>Prymnesiales</taxon>
        <taxon>Chrysochromulinaceae</taxon>
        <taxon>Chrysochromulina</taxon>
    </lineage>
</organism>
<feature type="compositionally biased region" description="Basic and acidic residues" evidence="2">
    <location>
        <begin position="236"/>
        <end position="245"/>
    </location>
</feature>
<keyword evidence="4" id="KW-1185">Reference proteome</keyword>
<evidence type="ECO:0000256" key="1">
    <source>
        <dbReference type="SAM" id="Coils"/>
    </source>
</evidence>
<dbReference type="AlphaFoldDB" id="A0A0M0JM39"/>
<dbReference type="EMBL" id="JWZX01002690">
    <property type="protein sequence ID" value="KOO27644.1"/>
    <property type="molecule type" value="Genomic_DNA"/>
</dbReference>
<proteinExistence type="predicted"/>
<dbReference type="OrthoDB" id="10677094at2759"/>
<dbReference type="Proteomes" id="UP000037460">
    <property type="component" value="Unassembled WGS sequence"/>
</dbReference>
<evidence type="ECO:0000256" key="2">
    <source>
        <dbReference type="SAM" id="MobiDB-lite"/>
    </source>
</evidence>
<gene>
    <name evidence="3" type="ORF">Ctob_004555</name>
</gene>